<gene>
    <name evidence="5" type="ORF">FB471_3436</name>
</gene>
<evidence type="ECO:0000256" key="3">
    <source>
        <dbReference type="SAM" id="MobiDB-lite"/>
    </source>
</evidence>
<dbReference type="GO" id="GO:0004869">
    <property type="term" value="F:cysteine-type endopeptidase inhibitor activity"/>
    <property type="evidence" value="ECO:0007669"/>
    <property type="project" value="UniProtKB-KW"/>
</dbReference>
<feature type="region of interest" description="Disordered" evidence="3">
    <location>
        <begin position="52"/>
        <end position="76"/>
    </location>
</feature>
<dbReference type="InterPro" id="IPR036331">
    <property type="entry name" value="Chagasin-like_sf"/>
</dbReference>
<dbReference type="AlphaFoldDB" id="A0A542DKP7"/>
<organism evidence="5 6">
    <name type="scientific">Amycolatopsis cihanbeyliensis</name>
    <dbReference type="NCBI Taxonomy" id="1128664"/>
    <lineage>
        <taxon>Bacteria</taxon>
        <taxon>Bacillati</taxon>
        <taxon>Actinomycetota</taxon>
        <taxon>Actinomycetes</taxon>
        <taxon>Pseudonocardiales</taxon>
        <taxon>Pseudonocardiaceae</taxon>
        <taxon>Amycolatopsis</taxon>
    </lineage>
</organism>
<keyword evidence="6" id="KW-1185">Reference proteome</keyword>
<protein>
    <submittedName>
        <fullName evidence="5">Putative secreted protein</fullName>
    </submittedName>
</protein>
<dbReference type="Proteomes" id="UP000320876">
    <property type="component" value="Unassembled WGS sequence"/>
</dbReference>
<evidence type="ECO:0000256" key="1">
    <source>
        <dbReference type="ARBA" id="ARBA00022690"/>
    </source>
</evidence>
<dbReference type="InterPro" id="IPR018990">
    <property type="entry name" value="Prot_inh_I42_chagasin"/>
</dbReference>
<keyword evidence="1" id="KW-0646">Protease inhibitor</keyword>
<evidence type="ECO:0000256" key="2">
    <source>
        <dbReference type="ARBA" id="ARBA00022704"/>
    </source>
</evidence>
<proteinExistence type="predicted"/>
<keyword evidence="2" id="KW-0789">Thiol protease inhibitor</keyword>
<name>A0A542DKP7_AMYCI</name>
<evidence type="ECO:0000313" key="6">
    <source>
        <dbReference type="Proteomes" id="UP000320876"/>
    </source>
</evidence>
<dbReference type="OrthoDB" id="3556586at2"/>
<dbReference type="Gene3D" id="2.60.40.2020">
    <property type="match status" value="1"/>
</dbReference>
<dbReference type="EMBL" id="VFML01000001">
    <property type="protein sequence ID" value="TQJ03672.1"/>
    <property type="molecule type" value="Genomic_DNA"/>
</dbReference>
<reference evidence="5 6" key="1">
    <citation type="submission" date="2019-06" db="EMBL/GenBank/DDBJ databases">
        <title>Sequencing the genomes of 1000 actinobacteria strains.</title>
        <authorList>
            <person name="Klenk H.-P."/>
        </authorList>
    </citation>
    <scope>NUCLEOTIDE SEQUENCE [LARGE SCALE GENOMIC DNA]</scope>
    <source>
        <strain evidence="5 6">DSM 45679</strain>
    </source>
</reference>
<dbReference type="RefSeq" id="WP_141999458.1">
    <property type="nucleotide sequence ID" value="NZ_VFML01000001.1"/>
</dbReference>
<dbReference type="SUPFAM" id="SSF141066">
    <property type="entry name" value="ICP-like"/>
    <property type="match status" value="1"/>
</dbReference>
<comment type="caution">
    <text evidence="5">The sequence shown here is derived from an EMBL/GenBank/DDBJ whole genome shotgun (WGS) entry which is preliminary data.</text>
</comment>
<dbReference type="Pfam" id="PF09394">
    <property type="entry name" value="Inhibitor_I42"/>
    <property type="match status" value="1"/>
</dbReference>
<sequence length="122" mass="13205">MLVRLAQVDAGRTTELRVGDAVELRLPEVPSSGYRWRWRLPEGVRLTADEHIGAQGHPKGGRAGPEQGPPGQGGVRRLAFDIVGAGRHLLAAELARPWEDGPRRSLTFPLLATTTAITTPNE</sequence>
<feature type="domain" description="Proteinase inhibitor I42 chagasin" evidence="4">
    <location>
        <begin position="16"/>
        <end position="108"/>
    </location>
</feature>
<evidence type="ECO:0000313" key="5">
    <source>
        <dbReference type="EMBL" id="TQJ03672.1"/>
    </source>
</evidence>
<accession>A0A542DKP7</accession>
<evidence type="ECO:0000259" key="4">
    <source>
        <dbReference type="Pfam" id="PF09394"/>
    </source>
</evidence>